<evidence type="ECO:0000313" key="1">
    <source>
        <dbReference type="EMBL" id="CAH1250126.1"/>
    </source>
</evidence>
<organism evidence="1 2">
    <name type="scientific">Branchiostoma lanceolatum</name>
    <name type="common">Common lancelet</name>
    <name type="synonym">Amphioxus lanceolatum</name>
    <dbReference type="NCBI Taxonomy" id="7740"/>
    <lineage>
        <taxon>Eukaryota</taxon>
        <taxon>Metazoa</taxon>
        <taxon>Chordata</taxon>
        <taxon>Cephalochordata</taxon>
        <taxon>Leptocardii</taxon>
        <taxon>Amphioxiformes</taxon>
        <taxon>Branchiostomatidae</taxon>
        <taxon>Branchiostoma</taxon>
    </lineage>
</organism>
<dbReference type="EMBL" id="OV696703">
    <property type="protein sequence ID" value="CAH1250126.1"/>
    <property type="molecule type" value="Genomic_DNA"/>
</dbReference>
<evidence type="ECO:0000313" key="2">
    <source>
        <dbReference type="Proteomes" id="UP000838412"/>
    </source>
</evidence>
<reference evidence="1" key="1">
    <citation type="submission" date="2022-01" db="EMBL/GenBank/DDBJ databases">
        <authorList>
            <person name="Braso-Vives M."/>
        </authorList>
    </citation>
    <scope>NUCLEOTIDE SEQUENCE</scope>
</reference>
<protein>
    <submittedName>
        <fullName evidence="1">Hypp8774 protein</fullName>
    </submittedName>
</protein>
<dbReference type="Proteomes" id="UP000838412">
    <property type="component" value="Chromosome 18"/>
</dbReference>
<accession>A0A8J9Z934</accession>
<sequence length="129" mass="15184">MVRPIIEYGNVIWGPHYKGNQQLLERVQHKATRLFPGFAEISYEDRLRRLKLRTLEHHRKRGDMIQVFKFVKGFDRINPSRLFNFDVDRRTRGHPYKMVKPQAKKPARSNCFSTVSGLSTPGTAFPRML</sequence>
<gene>
    <name evidence="1" type="primary">Hypp8774</name>
    <name evidence="1" type="ORF">BLAG_LOCUS10983</name>
</gene>
<name>A0A8J9Z934_BRALA</name>
<dbReference type="OrthoDB" id="6144714at2759"/>
<keyword evidence="2" id="KW-1185">Reference proteome</keyword>
<dbReference type="AlphaFoldDB" id="A0A8J9Z934"/>
<proteinExistence type="predicted"/>